<dbReference type="EMBL" id="NHOO01000032">
    <property type="protein sequence ID" value="OVE45585.1"/>
    <property type="molecule type" value="Genomic_DNA"/>
</dbReference>
<dbReference type="AlphaFoldDB" id="A0A202B276"/>
<sequence>MAAADNQFRIRITAQDQAGPIVQKLEARLGKFATRLALGKKVDDLSKSQLEQRVTQRVDELAKKIQAVGSSLSNTASSLSAPVSAIAGGAIIAGITASATSWASYGNSVLRTAQMTGIGTDELQKLRGAAKLAGVEAEQLDGGISALGSTLNDAVNGRNMAALAMLNRLGISIHRTKDGAVDTSAALKDLAQVMSSPKMSAQTKSMIAGQLGVQGLMPMLMDGRKKLENDMAKTKAMGAVQTPAQLKEADQAKRHEREAGLGHQRASNWLGDYVGPLYGKLMEGAAKMLSEHPGATLAGGAAAGLGGSWLLRKGMATVGNRMIESVVKQVGQELAGGAAKGAGQAVASEATAAAQSGVKQISRATLPFFGELASRLAFGLGLLAHSTELNQGENEFVRGQQQRYGIGSKNWHGLDLQGKAFADLKDKAKSAYQPWYEFGDENAPQYMERYIKEHPQAKPAGWTDAVNAPVTAGQKLKQAAQPESPQQAQSARVLPRGIRNNNPGNLQFVGQAGAAKESGASGRFAVFGTPEAGLDAMAKQLVRYGNSGLNSVQSIIRKWAPSSENNTAAYVAAVSKRMGVDAGQSLDMGRPEVIRSLMDAMIVRENGYNPYARQMLDASAAAGVNYKGGARAAAPNAAPSPAASGNASPSLAVTDPAQKALIDQLRSLQDAVAKLADAKIHIAVSGLPAGARATASGGQATVSSASKYNYSMPEMISP</sequence>
<protein>
    <submittedName>
        <fullName evidence="1">Uncharacterized protein</fullName>
    </submittedName>
</protein>
<dbReference type="Proteomes" id="UP000196342">
    <property type="component" value="Unassembled WGS sequence"/>
</dbReference>
<reference evidence="1 2" key="1">
    <citation type="submission" date="2017-05" db="EMBL/GenBank/DDBJ databases">
        <title>Chromobacterium violaceum GHPS1 isolated from Hydrocarbon polluted soil in French Guiana display an awesome secondary metabolite arsenal and a battery of drug and heavy-metal-resistance and detoxification of xenobiotics proteins.</title>
        <authorList>
            <person name="Belbahri L."/>
        </authorList>
    </citation>
    <scope>NUCLEOTIDE SEQUENCE [LARGE SCALE GENOMIC DNA]</scope>
    <source>
        <strain evidence="1 2">GHPS1</strain>
    </source>
</reference>
<accession>A0A202B276</accession>
<gene>
    <name evidence="1" type="ORF">CBW21_22360</name>
</gene>
<evidence type="ECO:0000313" key="1">
    <source>
        <dbReference type="EMBL" id="OVE45585.1"/>
    </source>
</evidence>
<evidence type="ECO:0000313" key="2">
    <source>
        <dbReference type="Proteomes" id="UP000196342"/>
    </source>
</evidence>
<keyword evidence="2" id="KW-1185">Reference proteome</keyword>
<name>A0A202B276_CHRVL</name>
<proteinExistence type="predicted"/>
<dbReference type="RefSeq" id="WP_087698895.1">
    <property type="nucleotide sequence ID" value="NZ_NHOO01000032.1"/>
</dbReference>
<organism evidence="1 2">
    <name type="scientific">Chromobacterium violaceum</name>
    <dbReference type="NCBI Taxonomy" id="536"/>
    <lineage>
        <taxon>Bacteria</taxon>
        <taxon>Pseudomonadati</taxon>
        <taxon>Pseudomonadota</taxon>
        <taxon>Betaproteobacteria</taxon>
        <taxon>Neisseriales</taxon>
        <taxon>Chromobacteriaceae</taxon>
        <taxon>Chromobacterium</taxon>
    </lineage>
</organism>
<comment type="caution">
    <text evidence="1">The sequence shown here is derived from an EMBL/GenBank/DDBJ whole genome shotgun (WGS) entry which is preliminary data.</text>
</comment>